<evidence type="ECO:0000256" key="7">
    <source>
        <dbReference type="HAMAP-Rule" id="MF_01337"/>
    </source>
</evidence>
<comment type="caution">
    <text evidence="8">The sequence shown here is derived from an EMBL/GenBank/DDBJ whole genome shotgun (WGS) entry which is preliminary data.</text>
</comment>
<dbReference type="InterPro" id="IPR057268">
    <property type="entry name" value="Ribosomal_L18"/>
</dbReference>
<dbReference type="GO" id="GO:1990904">
    <property type="term" value="C:ribonucleoprotein complex"/>
    <property type="evidence" value="ECO:0007669"/>
    <property type="project" value="UniProtKB-KW"/>
</dbReference>
<keyword evidence="3 7" id="KW-0694">RNA-binding</keyword>
<dbReference type="SUPFAM" id="SSF53137">
    <property type="entry name" value="Translational machinery components"/>
    <property type="match status" value="1"/>
</dbReference>
<dbReference type="GO" id="GO:0003735">
    <property type="term" value="F:structural constituent of ribosome"/>
    <property type="evidence" value="ECO:0007669"/>
    <property type="project" value="InterPro"/>
</dbReference>
<dbReference type="AlphaFoldDB" id="A0A1F7VEE1"/>
<dbReference type="CDD" id="cd00432">
    <property type="entry name" value="Ribosomal_L18_L5e"/>
    <property type="match status" value="1"/>
</dbReference>
<dbReference type="InterPro" id="IPR004389">
    <property type="entry name" value="Ribosomal_uL18_bac-type"/>
</dbReference>
<gene>
    <name evidence="7" type="primary">rplR</name>
    <name evidence="8" type="ORF">A3I42_01260</name>
</gene>
<dbReference type="HAMAP" id="MF_01337_B">
    <property type="entry name" value="Ribosomal_uL18_B"/>
    <property type="match status" value="1"/>
</dbReference>
<evidence type="ECO:0000313" key="8">
    <source>
        <dbReference type="EMBL" id="OGL88367.1"/>
    </source>
</evidence>
<dbReference type="EMBL" id="MGER01000035">
    <property type="protein sequence ID" value="OGL88367.1"/>
    <property type="molecule type" value="Genomic_DNA"/>
</dbReference>
<evidence type="ECO:0000256" key="1">
    <source>
        <dbReference type="ARBA" id="ARBA00007116"/>
    </source>
</evidence>
<sequence>MDIMKSKKANQQRRAHRVRARIRGSAVRPRMSVFRSNTRISVQLIDDEAQKTLCAYQEIFGGKVKAKDAQKGVKGAHQAGAAIAKLAKEKGITHAIFDRGRFSYHGQVKAVAEGAREGGLTL</sequence>
<comment type="similarity">
    <text evidence="1 7">Belongs to the universal ribosomal protein uL18 family.</text>
</comment>
<keyword evidence="4 7" id="KW-0689">Ribosomal protein</keyword>
<dbReference type="Proteomes" id="UP000178264">
    <property type="component" value="Unassembled WGS sequence"/>
</dbReference>
<comment type="subunit">
    <text evidence="7">Part of the 50S ribosomal subunit; part of the 5S rRNA/L5/L18/L25 subcomplex. Contacts the 5S and 23S rRNAs.</text>
</comment>
<evidence type="ECO:0000256" key="6">
    <source>
        <dbReference type="ARBA" id="ARBA00035197"/>
    </source>
</evidence>
<dbReference type="PANTHER" id="PTHR12899">
    <property type="entry name" value="39S RIBOSOMAL PROTEIN L18, MITOCHONDRIAL"/>
    <property type="match status" value="1"/>
</dbReference>
<protein>
    <recommendedName>
        <fullName evidence="6 7">Large ribosomal subunit protein uL18</fullName>
    </recommendedName>
</protein>
<dbReference type="GO" id="GO:0008097">
    <property type="term" value="F:5S rRNA binding"/>
    <property type="evidence" value="ECO:0007669"/>
    <property type="project" value="TreeGrafter"/>
</dbReference>
<accession>A0A1F7VEE1</accession>
<dbReference type="GO" id="GO:0006412">
    <property type="term" value="P:translation"/>
    <property type="evidence" value="ECO:0007669"/>
    <property type="project" value="UniProtKB-UniRule"/>
</dbReference>
<organism evidence="8 9">
    <name type="scientific">Candidatus Uhrbacteria bacterium RIFCSPLOWO2_02_FULL_49_11</name>
    <dbReference type="NCBI Taxonomy" id="1802409"/>
    <lineage>
        <taxon>Bacteria</taxon>
        <taxon>Candidatus Uhriibacteriota</taxon>
    </lineage>
</organism>
<evidence type="ECO:0000256" key="2">
    <source>
        <dbReference type="ARBA" id="ARBA00022730"/>
    </source>
</evidence>
<name>A0A1F7VEE1_9BACT</name>
<dbReference type="Gene3D" id="3.30.420.100">
    <property type="match status" value="1"/>
</dbReference>
<evidence type="ECO:0000256" key="5">
    <source>
        <dbReference type="ARBA" id="ARBA00023274"/>
    </source>
</evidence>
<keyword evidence="5 7" id="KW-0687">Ribonucleoprotein</keyword>
<dbReference type="PANTHER" id="PTHR12899:SF3">
    <property type="entry name" value="LARGE RIBOSOMAL SUBUNIT PROTEIN UL18M"/>
    <property type="match status" value="1"/>
</dbReference>
<dbReference type="NCBIfam" id="TIGR00060">
    <property type="entry name" value="L18_bact"/>
    <property type="match status" value="1"/>
</dbReference>
<dbReference type="GO" id="GO:0005737">
    <property type="term" value="C:cytoplasm"/>
    <property type="evidence" value="ECO:0007669"/>
    <property type="project" value="UniProtKB-ARBA"/>
</dbReference>
<comment type="function">
    <text evidence="7">This is one of the proteins that bind and probably mediate the attachment of the 5S RNA into the large ribosomal subunit, where it forms part of the central protuberance.</text>
</comment>
<reference evidence="8 9" key="1">
    <citation type="journal article" date="2016" name="Nat. Commun.">
        <title>Thousands of microbial genomes shed light on interconnected biogeochemical processes in an aquifer system.</title>
        <authorList>
            <person name="Anantharaman K."/>
            <person name="Brown C.T."/>
            <person name="Hug L.A."/>
            <person name="Sharon I."/>
            <person name="Castelle C.J."/>
            <person name="Probst A.J."/>
            <person name="Thomas B.C."/>
            <person name="Singh A."/>
            <person name="Wilkins M.J."/>
            <person name="Karaoz U."/>
            <person name="Brodie E.L."/>
            <person name="Williams K.H."/>
            <person name="Hubbard S.S."/>
            <person name="Banfield J.F."/>
        </authorList>
    </citation>
    <scope>NUCLEOTIDE SEQUENCE [LARGE SCALE GENOMIC DNA]</scope>
</reference>
<evidence type="ECO:0000256" key="4">
    <source>
        <dbReference type="ARBA" id="ARBA00022980"/>
    </source>
</evidence>
<evidence type="ECO:0000256" key="3">
    <source>
        <dbReference type="ARBA" id="ARBA00022884"/>
    </source>
</evidence>
<dbReference type="InterPro" id="IPR005484">
    <property type="entry name" value="Ribosomal_uL18_bac/plant/anim"/>
</dbReference>
<dbReference type="Pfam" id="PF00861">
    <property type="entry name" value="Ribosomal_L18p"/>
    <property type="match status" value="1"/>
</dbReference>
<proteinExistence type="inferred from homology"/>
<dbReference type="GO" id="GO:0005840">
    <property type="term" value="C:ribosome"/>
    <property type="evidence" value="ECO:0007669"/>
    <property type="project" value="UniProtKB-KW"/>
</dbReference>
<keyword evidence="2 7" id="KW-0699">rRNA-binding</keyword>
<evidence type="ECO:0000313" key="9">
    <source>
        <dbReference type="Proteomes" id="UP000178264"/>
    </source>
</evidence>